<dbReference type="RefSeq" id="WP_021168886.1">
    <property type="nucleotide sequence ID" value="NZ_CTRP01000005.1"/>
</dbReference>
<dbReference type="InterPro" id="IPR002020">
    <property type="entry name" value="Citrate_synthase"/>
</dbReference>
<evidence type="ECO:0000256" key="6">
    <source>
        <dbReference type="PIRNR" id="PIRNR001369"/>
    </source>
</evidence>
<dbReference type="UniPathway" id="UPA00223"/>
<dbReference type="Proteomes" id="UP000049855">
    <property type="component" value="Unassembled WGS sequence"/>
</dbReference>
<dbReference type="InterPro" id="IPR024176">
    <property type="entry name" value="Citrate_synthase_bac-typ"/>
</dbReference>
<feature type="active site" evidence="7">
    <location>
        <position position="255"/>
    </location>
</feature>
<sequence length="369" mass="41676">MAGMTDVIACETSICSIEDGILRYQGYTIDDLTKNATFEEVIYLLWYGRLPNRLELKALKEDMAENSKLPPEIYALLKLYAPWGNAMAKLRTCVSFLTHFDDEVMDHSFGADHRKAIRIMARIAAIVAAIDRIRKGLEPIEINTIAAHSLAETFLWLLTGEKPAPIAVKALDTCLILHAEHELNASTFAARVTVSTMSDIYSGIVSAIGTLKGPLHGNANEQVAIMLEEIGNISRVEPYLDQKIKNGELIMGFGHRVYKKGDPRVKYLRPLAKELADWRQDSRWYEMALKIETIVQDRKALMPNVDFYSALVYTSLGIPRDLFTLIFAISRTSGWLAHILEQHENNQLLRPRAKYIGKKEVSWVAVEDR</sequence>
<dbReference type="AlphaFoldDB" id="A0A0U1KWQ9"/>
<dbReference type="PANTHER" id="PTHR11739:SF4">
    <property type="entry name" value="CITRATE SYNTHASE, PEROXISOMAL"/>
    <property type="match status" value="1"/>
</dbReference>
<evidence type="ECO:0000256" key="2">
    <source>
        <dbReference type="ARBA" id="ARBA00010566"/>
    </source>
</evidence>
<dbReference type="Pfam" id="PF00285">
    <property type="entry name" value="Citrate_synt"/>
    <property type="match status" value="1"/>
</dbReference>
<dbReference type="PANTHER" id="PTHR11739">
    <property type="entry name" value="CITRATE SYNTHASE"/>
    <property type="match status" value="1"/>
</dbReference>
<organism evidence="9 10">
    <name type="scientific">Sporomusa ovata</name>
    <dbReference type="NCBI Taxonomy" id="2378"/>
    <lineage>
        <taxon>Bacteria</taxon>
        <taxon>Bacillati</taxon>
        <taxon>Bacillota</taxon>
        <taxon>Negativicutes</taxon>
        <taxon>Selenomonadales</taxon>
        <taxon>Sporomusaceae</taxon>
        <taxon>Sporomusa</taxon>
    </lineage>
</organism>
<evidence type="ECO:0000256" key="7">
    <source>
        <dbReference type="PIRSR" id="PIRSR001369-1"/>
    </source>
</evidence>
<accession>A0A0U1KWQ9</accession>
<dbReference type="InterPro" id="IPR016142">
    <property type="entry name" value="Citrate_synth-like_lrg_a-sub"/>
</dbReference>
<protein>
    <recommendedName>
        <fullName evidence="6">Citrate synthase</fullName>
    </recommendedName>
</protein>
<dbReference type="EMBL" id="CTRP01000005">
    <property type="protein sequence ID" value="CQR71811.1"/>
    <property type="molecule type" value="Genomic_DNA"/>
</dbReference>
<dbReference type="SUPFAM" id="SSF48256">
    <property type="entry name" value="Citrate synthase"/>
    <property type="match status" value="1"/>
</dbReference>
<dbReference type="GO" id="GO:0006099">
    <property type="term" value="P:tricarboxylic acid cycle"/>
    <property type="evidence" value="ECO:0007669"/>
    <property type="project" value="UniProtKB-UniPathway"/>
</dbReference>
<comment type="pathway">
    <text evidence="1">Carbohydrate metabolism; tricarboxylic acid cycle.</text>
</comment>
<comment type="catalytic activity">
    <reaction evidence="5">
        <text>oxaloacetate + acetyl-CoA + H2O = citrate + CoA + H(+)</text>
        <dbReference type="Rhea" id="RHEA:16845"/>
        <dbReference type="ChEBI" id="CHEBI:15377"/>
        <dbReference type="ChEBI" id="CHEBI:15378"/>
        <dbReference type="ChEBI" id="CHEBI:16452"/>
        <dbReference type="ChEBI" id="CHEBI:16947"/>
        <dbReference type="ChEBI" id="CHEBI:57287"/>
        <dbReference type="ChEBI" id="CHEBI:57288"/>
        <dbReference type="EC" id="2.3.3.16"/>
    </reaction>
</comment>
<gene>
    <name evidence="9" type="ORF">SpAn4DRAFT_3677</name>
</gene>
<proteinExistence type="inferred from homology"/>
<dbReference type="Gene3D" id="1.10.230.10">
    <property type="entry name" value="Cytochrome P450-Terp, domain 2"/>
    <property type="match status" value="1"/>
</dbReference>
<dbReference type="InterPro" id="IPR016143">
    <property type="entry name" value="Citrate_synth-like_sm_a-sub"/>
</dbReference>
<dbReference type="NCBIfam" id="TIGR01800">
    <property type="entry name" value="cit_synth_II"/>
    <property type="match status" value="1"/>
</dbReference>
<keyword evidence="3" id="KW-0816">Tricarboxylic acid cycle</keyword>
<dbReference type="InterPro" id="IPR036969">
    <property type="entry name" value="Citrate_synthase_sf"/>
</dbReference>
<evidence type="ECO:0000256" key="3">
    <source>
        <dbReference type="ARBA" id="ARBA00022532"/>
    </source>
</evidence>
<evidence type="ECO:0000256" key="4">
    <source>
        <dbReference type="ARBA" id="ARBA00022679"/>
    </source>
</evidence>
<dbReference type="Gene3D" id="1.10.580.10">
    <property type="entry name" value="Citrate Synthase, domain 1"/>
    <property type="match status" value="1"/>
</dbReference>
<dbReference type="PRINTS" id="PR00143">
    <property type="entry name" value="CITRTSNTHASE"/>
</dbReference>
<dbReference type="GO" id="GO:0005975">
    <property type="term" value="P:carbohydrate metabolic process"/>
    <property type="evidence" value="ECO:0007669"/>
    <property type="project" value="TreeGrafter"/>
</dbReference>
<dbReference type="InterPro" id="IPR019810">
    <property type="entry name" value="Citrate_synthase_AS"/>
</dbReference>
<dbReference type="PROSITE" id="PS00480">
    <property type="entry name" value="CITRATE_SYNTHASE"/>
    <property type="match status" value="1"/>
</dbReference>
<keyword evidence="9" id="KW-0012">Acyltransferase</keyword>
<evidence type="ECO:0000313" key="9">
    <source>
        <dbReference type="EMBL" id="CQR71811.1"/>
    </source>
</evidence>
<evidence type="ECO:0000313" key="10">
    <source>
        <dbReference type="Proteomes" id="UP000049855"/>
    </source>
</evidence>
<name>A0A0U1KWQ9_9FIRM</name>
<dbReference type="PIRSF" id="PIRSF001369">
    <property type="entry name" value="Citrate_synth"/>
    <property type="match status" value="1"/>
</dbReference>
<keyword evidence="10" id="KW-1185">Reference proteome</keyword>
<dbReference type="GO" id="GO:0005829">
    <property type="term" value="C:cytosol"/>
    <property type="evidence" value="ECO:0007669"/>
    <property type="project" value="TreeGrafter"/>
</dbReference>
<dbReference type="InterPro" id="IPR011278">
    <property type="entry name" value="2-MeCitrate/Citrate_synth_II"/>
</dbReference>
<evidence type="ECO:0000256" key="5">
    <source>
        <dbReference type="ARBA" id="ARBA00049288"/>
    </source>
</evidence>
<evidence type="ECO:0000256" key="8">
    <source>
        <dbReference type="RuleBase" id="RU003406"/>
    </source>
</evidence>
<feature type="active site" evidence="7">
    <location>
        <position position="306"/>
    </location>
</feature>
<reference evidence="10" key="1">
    <citation type="submission" date="2015-03" db="EMBL/GenBank/DDBJ databases">
        <authorList>
            <person name="Nijsse Bart"/>
        </authorList>
    </citation>
    <scope>NUCLEOTIDE SEQUENCE [LARGE SCALE GENOMIC DNA]</scope>
</reference>
<dbReference type="GO" id="GO:0036440">
    <property type="term" value="F:citrate synthase activity"/>
    <property type="evidence" value="ECO:0007669"/>
    <property type="project" value="UniProtKB-EC"/>
</dbReference>
<keyword evidence="4 6" id="KW-0808">Transferase</keyword>
<evidence type="ECO:0000256" key="1">
    <source>
        <dbReference type="ARBA" id="ARBA00005163"/>
    </source>
</evidence>
<comment type="similarity">
    <text evidence="2 6 8">Belongs to the citrate synthase family.</text>
</comment>